<dbReference type="GO" id="GO:0006777">
    <property type="term" value="P:Mo-molybdopterin cofactor biosynthetic process"/>
    <property type="evidence" value="ECO:0007669"/>
    <property type="project" value="UniProtKB-KW"/>
</dbReference>
<dbReference type="EC" id="1.2.1.2" evidence="3"/>
<evidence type="ECO:0000256" key="1">
    <source>
        <dbReference type="ARBA" id="ARBA00022490"/>
    </source>
</evidence>
<dbReference type="Gene3D" id="3.10.20.10">
    <property type="match status" value="1"/>
</dbReference>
<evidence type="ECO:0000256" key="2">
    <source>
        <dbReference type="ARBA" id="ARBA00023150"/>
    </source>
</evidence>
<dbReference type="NCBIfam" id="TIGR00129">
    <property type="entry name" value="fdhD_narQ"/>
    <property type="match status" value="1"/>
</dbReference>
<dbReference type="Pfam" id="PF02634">
    <property type="entry name" value="FdhD-NarQ"/>
    <property type="match status" value="1"/>
</dbReference>
<evidence type="ECO:0000313" key="3">
    <source>
        <dbReference type="EMBL" id="KUG19507.1"/>
    </source>
</evidence>
<dbReference type="PIRSF" id="PIRSF015626">
    <property type="entry name" value="FdhD"/>
    <property type="match status" value="1"/>
</dbReference>
<sequence length="269" mass="28653">MNLQKIRFTDHTAASEKAITRDHQIIAVREEAVEPATVQVCMEDAFILALNGKPIATQKLTPAELECFALGFLVCEGLVSDPSCIAAVEIDPPSILVEADTCSCEGQDISLEVRSAGIGVAQRQGISGSPLREGITIDKEVLFEGTRQMHEIAAVWRSTGGTHCTILVDAGGQVRSAAEDIGRHNSVDKAVGKALLSGVKPDECFMVCTGRLPADMVAKAYHAGISIVVSNNAPFSSGISLAEETNITLVGFARQPRMSIYAHPGRIRL</sequence>
<proteinExistence type="inferred from homology"/>
<organism evidence="3">
    <name type="scientific">hydrocarbon metagenome</name>
    <dbReference type="NCBI Taxonomy" id="938273"/>
    <lineage>
        <taxon>unclassified sequences</taxon>
        <taxon>metagenomes</taxon>
        <taxon>ecological metagenomes</taxon>
    </lineage>
</organism>
<keyword evidence="2" id="KW-0501">Molybdenum cofactor biosynthesis</keyword>
<dbReference type="SUPFAM" id="SSF53927">
    <property type="entry name" value="Cytidine deaminase-like"/>
    <property type="match status" value="1"/>
</dbReference>
<dbReference type="GO" id="GO:0016491">
    <property type="term" value="F:oxidoreductase activity"/>
    <property type="evidence" value="ECO:0007669"/>
    <property type="project" value="UniProtKB-KW"/>
</dbReference>
<keyword evidence="3" id="KW-0560">Oxidoreductase</keyword>
<dbReference type="HAMAP" id="MF_00187">
    <property type="entry name" value="FdhD"/>
    <property type="match status" value="1"/>
</dbReference>
<dbReference type="InterPro" id="IPR003786">
    <property type="entry name" value="FdhD"/>
</dbReference>
<dbReference type="PANTHER" id="PTHR30592">
    <property type="entry name" value="FORMATE DEHYDROGENASE"/>
    <property type="match status" value="1"/>
</dbReference>
<dbReference type="EMBL" id="LNQE01001280">
    <property type="protein sequence ID" value="KUG19507.1"/>
    <property type="molecule type" value="Genomic_DNA"/>
</dbReference>
<accession>A0A0W8FGS8</accession>
<dbReference type="AlphaFoldDB" id="A0A0W8FGS8"/>
<comment type="caution">
    <text evidence="3">The sequence shown here is derived from an EMBL/GenBank/DDBJ whole genome shotgun (WGS) entry which is preliminary data.</text>
</comment>
<dbReference type="InterPro" id="IPR016193">
    <property type="entry name" value="Cytidine_deaminase-like"/>
</dbReference>
<dbReference type="Gene3D" id="3.40.140.10">
    <property type="entry name" value="Cytidine Deaminase, domain 2"/>
    <property type="match status" value="1"/>
</dbReference>
<dbReference type="GO" id="GO:0016783">
    <property type="term" value="F:sulfurtransferase activity"/>
    <property type="evidence" value="ECO:0007669"/>
    <property type="project" value="InterPro"/>
</dbReference>
<reference evidence="3" key="1">
    <citation type="journal article" date="2015" name="Proc. Natl. Acad. Sci. U.S.A.">
        <title>Networks of energetic and metabolic interactions define dynamics in microbial communities.</title>
        <authorList>
            <person name="Embree M."/>
            <person name="Liu J.K."/>
            <person name="Al-Bassam M.M."/>
            <person name="Zengler K."/>
        </authorList>
    </citation>
    <scope>NUCLEOTIDE SEQUENCE</scope>
</reference>
<gene>
    <name evidence="3" type="ORF">ASZ90_010758</name>
</gene>
<keyword evidence="1" id="KW-0963">Cytoplasm</keyword>
<name>A0A0W8FGS8_9ZZZZ</name>
<protein>
    <submittedName>
        <fullName evidence="3">Formate dehydrogenase chain d</fullName>
        <ecNumber evidence="3">1.2.1.2</ecNumber>
    </submittedName>
</protein>
<dbReference type="PANTHER" id="PTHR30592:SF1">
    <property type="entry name" value="SULFUR CARRIER PROTEIN FDHD"/>
    <property type="match status" value="1"/>
</dbReference>